<dbReference type="AlphaFoldDB" id="A0A151JTK9"/>
<dbReference type="Proteomes" id="UP000078541">
    <property type="component" value="Unassembled WGS sequence"/>
</dbReference>
<evidence type="ECO:0000313" key="2">
    <source>
        <dbReference type="Proteomes" id="UP000078541"/>
    </source>
</evidence>
<name>A0A151JTK9_9HYME</name>
<accession>A0A151JTK9</accession>
<evidence type="ECO:0000313" key="1">
    <source>
        <dbReference type="EMBL" id="KYN33994.1"/>
    </source>
</evidence>
<organism evidence="1 2">
    <name type="scientific">Trachymyrmex septentrionalis</name>
    <dbReference type="NCBI Taxonomy" id="34720"/>
    <lineage>
        <taxon>Eukaryota</taxon>
        <taxon>Metazoa</taxon>
        <taxon>Ecdysozoa</taxon>
        <taxon>Arthropoda</taxon>
        <taxon>Hexapoda</taxon>
        <taxon>Insecta</taxon>
        <taxon>Pterygota</taxon>
        <taxon>Neoptera</taxon>
        <taxon>Endopterygota</taxon>
        <taxon>Hymenoptera</taxon>
        <taxon>Apocrita</taxon>
        <taxon>Aculeata</taxon>
        <taxon>Formicoidea</taxon>
        <taxon>Formicidae</taxon>
        <taxon>Myrmicinae</taxon>
        <taxon>Trachymyrmex</taxon>
    </lineage>
</organism>
<gene>
    <name evidence="1" type="ORF">ALC56_11658</name>
</gene>
<dbReference type="EMBL" id="KQ981875">
    <property type="protein sequence ID" value="KYN33994.1"/>
    <property type="molecule type" value="Genomic_DNA"/>
</dbReference>
<feature type="non-terminal residue" evidence="1">
    <location>
        <position position="1"/>
    </location>
</feature>
<proteinExistence type="predicted"/>
<protein>
    <submittedName>
        <fullName evidence="1">Uncharacterized protein</fullName>
    </submittedName>
</protein>
<dbReference type="STRING" id="34720.A0A151JTK9"/>
<keyword evidence="2" id="KW-1185">Reference proteome</keyword>
<sequence>EGKYTVKLLVTEEVIERFGDSRDIALFELSKWATNCFKLLETSDRNSDLIIYSRRSTVRKTIQGCITCFRIKPKILEAIMGSLPSARVNVFRSFSQCGVDYADPVLLRKGKRRAKSPDLAPSDYHLFLFMADEYDVGGILGNLGLGRVATARLALFAILFREKAQVFLLLNARTDVAAWANDDSTLVCGIKDDEERAEHCS</sequence>
<reference evidence="1 2" key="1">
    <citation type="submission" date="2016-03" db="EMBL/GenBank/DDBJ databases">
        <title>Trachymyrmex septentrionalis WGS genome.</title>
        <authorList>
            <person name="Nygaard S."/>
            <person name="Hu H."/>
            <person name="Boomsma J."/>
            <person name="Zhang G."/>
        </authorList>
    </citation>
    <scope>NUCLEOTIDE SEQUENCE [LARGE SCALE GENOMIC DNA]</scope>
    <source>
        <strain evidence="1">Tsep2-gDNA-1</strain>
        <tissue evidence="1">Whole body</tissue>
    </source>
</reference>